<proteinExistence type="predicted"/>
<dbReference type="GO" id="GO:0016853">
    <property type="term" value="F:isomerase activity"/>
    <property type="evidence" value="ECO:0007669"/>
    <property type="project" value="UniProtKB-KW"/>
</dbReference>
<organism evidence="5 6">
    <name type="scientific">Nonomuraea thailandensis</name>
    <dbReference type="NCBI Taxonomy" id="1188745"/>
    <lineage>
        <taxon>Bacteria</taxon>
        <taxon>Bacillati</taxon>
        <taxon>Actinomycetota</taxon>
        <taxon>Actinomycetes</taxon>
        <taxon>Streptosporangiales</taxon>
        <taxon>Streptosporangiaceae</taxon>
        <taxon>Nonomuraea</taxon>
    </lineage>
</organism>
<dbReference type="InterPro" id="IPR003347">
    <property type="entry name" value="JmjC_dom"/>
</dbReference>
<gene>
    <name evidence="5" type="ORF">HD597_000264</name>
</gene>
<evidence type="ECO:0000256" key="2">
    <source>
        <dbReference type="ARBA" id="ARBA00022723"/>
    </source>
</evidence>
<evidence type="ECO:0000259" key="4">
    <source>
        <dbReference type="Pfam" id="PF08007"/>
    </source>
</evidence>
<sequence length="312" mass="33626">MGVASAWARLFASPKEAERLDWGRSPLGFTTSDEARSLISRRSVETWLAYGNLRYPQFGLSHEGAALHPNAYTRSMVVGEHRHTGCAHPDRIAAAIEQGATLTLSGVENWDGDVARLCGELGRTLAARVQTTAFLTPPGHFGSMPHRDGTHVFVIQAEGTKRWILYDLPAGEDWDLADPPGEDAVTEEIELRAGEGLYVPLGMGHRALAGPEGSLHLSVMVNPPRLGEVVQAWAAQVQRTFGRHEHLPAGREDRIAALLETLRRIQETPIDLAVLAAAVESTLSIPEPASRLPWPLGSGSDGGVKGAAELLP</sequence>
<comment type="caution">
    <text evidence="5">The sequence shown here is derived from an EMBL/GenBank/DDBJ whole genome shotgun (WGS) entry which is preliminary data.</text>
</comment>
<comment type="cofactor">
    <cofactor evidence="1">
        <name>Fe(2+)</name>
        <dbReference type="ChEBI" id="CHEBI:29033"/>
    </cofactor>
</comment>
<evidence type="ECO:0000313" key="6">
    <source>
        <dbReference type="Proteomes" id="UP001139648"/>
    </source>
</evidence>
<feature type="domain" description="JmjC" evidence="4">
    <location>
        <begin position="123"/>
        <end position="226"/>
    </location>
</feature>
<keyword evidence="5" id="KW-0413">Isomerase</keyword>
<dbReference type="GO" id="GO:0046872">
    <property type="term" value="F:metal ion binding"/>
    <property type="evidence" value="ECO:0007669"/>
    <property type="project" value="UniProtKB-KW"/>
</dbReference>
<accession>A0A9X2JYL6</accession>
<dbReference type="SUPFAM" id="SSF51197">
    <property type="entry name" value="Clavaminate synthase-like"/>
    <property type="match status" value="1"/>
</dbReference>
<dbReference type="InterPro" id="IPR039994">
    <property type="entry name" value="NO66-like"/>
</dbReference>
<dbReference type="EMBL" id="JAMZEB010000001">
    <property type="protein sequence ID" value="MCP2353244.1"/>
    <property type="molecule type" value="Genomic_DNA"/>
</dbReference>
<keyword evidence="2" id="KW-0479">Metal-binding</keyword>
<keyword evidence="3" id="KW-0408">Iron</keyword>
<evidence type="ECO:0000256" key="3">
    <source>
        <dbReference type="ARBA" id="ARBA00023004"/>
    </source>
</evidence>
<protein>
    <submittedName>
        <fullName evidence="5">Mannose-6-phosphate isomerase-like protein (Cupin superfamily)</fullName>
    </submittedName>
</protein>
<dbReference type="AlphaFoldDB" id="A0A9X2JYL6"/>
<dbReference type="RefSeq" id="WP_253739697.1">
    <property type="nucleotide sequence ID" value="NZ_BAABKA010000052.1"/>
</dbReference>
<dbReference type="Pfam" id="PF08007">
    <property type="entry name" value="JmjC_2"/>
    <property type="match status" value="1"/>
</dbReference>
<name>A0A9X2JYL6_9ACTN</name>
<dbReference type="PANTHER" id="PTHR13096:SF8">
    <property type="entry name" value="RIBOSOMAL OXYGENASE 1"/>
    <property type="match status" value="1"/>
</dbReference>
<reference evidence="5" key="1">
    <citation type="submission" date="2022-06" db="EMBL/GenBank/DDBJ databases">
        <title>Sequencing the genomes of 1000 actinobacteria strains.</title>
        <authorList>
            <person name="Klenk H.-P."/>
        </authorList>
    </citation>
    <scope>NUCLEOTIDE SEQUENCE</scope>
    <source>
        <strain evidence="5">DSM 46694</strain>
    </source>
</reference>
<keyword evidence="6" id="KW-1185">Reference proteome</keyword>
<evidence type="ECO:0000256" key="1">
    <source>
        <dbReference type="ARBA" id="ARBA00001954"/>
    </source>
</evidence>
<dbReference type="Proteomes" id="UP001139648">
    <property type="component" value="Unassembled WGS sequence"/>
</dbReference>
<dbReference type="Gene3D" id="2.60.120.650">
    <property type="entry name" value="Cupin"/>
    <property type="match status" value="1"/>
</dbReference>
<dbReference type="PANTHER" id="PTHR13096">
    <property type="entry name" value="MINA53 MYC INDUCED NUCLEAR ANTIGEN"/>
    <property type="match status" value="1"/>
</dbReference>
<evidence type="ECO:0000313" key="5">
    <source>
        <dbReference type="EMBL" id="MCP2353244.1"/>
    </source>
</evidence>